<comment type="caution">
    <text evidence="1">The sequence shown here is derived from an EMBL/GenBank/DDBJ whole genome shotgun (WGS) entry which is preliminary data.</text>
</comment>
<organism evidence="1 2">
    <name type="scientific">Cylindrotheca closterium</name>
    <dbReference type="NCBI Taxonomy" id="2856"/>
    <lineage>
        <taxon>Eukaryota</taxon>
        <taxon>Sar</taxon>
        <taxon>Stramenopiles</taxon>
        <taxon>Ochrophyta</taxon>
        <taxon>Bacillariophyta</taxon>
        <taxon>Bacillariophyceae</taxon>
        <taxon>Bacillariophycidae</taxon>
        <taxon>Bacillariales</taxon>
        <taxon>Bacillariaceae</taxon>
        <taxon>Cylindrotheca</taxon>
    </lineage>
</organism>
<dbReference type="Proteomes" id="UP001295423">
    <property type="component" value="Unassembled WGS sequence"/>
</dbReference>
<protein>
    <submittedName>
        <fullName evidence="1">Uncharacterized protein</fullName>
    </submittedName>
</protein>
<dbReference type="SUPFAM" id="SSF48557">
    <property type="entry name" value="L-aspartase-like"/>
    <property type="match status" value="1"/>
</dbReference>
<sequence length="92" mass="10525">MIKAYENNFASWKRSGNHKEYAEKLAEGLSVQAAKLATQFKEYDNFAKNSKWLMYLHRKLETYGSDLLGKLCSKIPEELFRESTSGSTAMPP</sequence>
<name>A0AAD2CLK3_9STRA</name>
<reference evidence="1" key="1">
    <citation type="submission" date="2023-08" db="EMBL/GenBank/DDBJ databases">
        <authorList>
            <person name="Audoor S."/>
            <person name="Bilcke G."/>
        </authorList>
    </citation>
    <scope>NUCLEOTIDE SEQUENCE</scope>
</reference>
<dbReference type="InterPro" id="IPR008948">
    <property type="entry name" value="L-Aspartase-like"/>
</dbReference>
<dbReference type="GO" id="GO:0003824">
    <property type="term" value="F:catalytic activity"/>
    <property type="evidence" value="ECO:0007669"/>
    <property type="project" value="InterPro"/>
</dbReference>
<gene>
    <name evidence="1" type="ORF">CYCCA115_LOCUS6059</name>
</gene>
<proteinExistence type="predicted"/>
<dbReference type="AlphaFoldDB" id="A0AAD2CLK3"/>
<evidence type="ECO:0000313" key="2">
    <source>
        <dbReference type="Proteomes" id="UP001295423"/>
    </source>
</evidence>
<accession>A0AAD2CLK3</accession>
<dbReference type="EMBL" id="CAKOGP040000702">
    <property type="protein sequence ID" value="CAJ1938282.1"/>
    <property type="molecule type" value="Genomic_DNA"/>
</dbReference>
<keyword evidence="2" id="KW-1185">Reference proteome</keyword>
<evidence type="ECO:0000313" key="1">
    <source>
        <dbReference type="EMBL" id="CAJ1938282.1"/>
    </source>
</evidence>